<name>A0A6G9Z6I3_9NOCA</name>
<dbReference type="EMBL" id="CP046173">
    <property type="protein sequence ID" value="QIS21102.1"/>
    <property type="molecule type" value="Genomic_DNA"/>
</dbReference>
<evidence type="ECO:0000313" key="2">
    <source>
        <dbReference type="Proteomes" id="UP000500953"/>
    </source>
</evidence>
<organism evidence="1 2">
    <name type="scientific">Nocardia terpenica</name>
    <dbReference type="NCBI Taxonomy" id="455432"/>
    <lineage>
        <taxon>Bacteria</taxon>
        <taxon>Bacillati</taxon>
        <taxon>Actinomycetota</taxon>
        <taxon>Actinomycetes</taxon>
        <taxon>Mycobacteriales</taxon>
        <taxon>Nocardiaceae</taxon>
        <taxon>Nocardia</taxon>
    </lineage>
</organism>
<dbReference type="RefSeq" id="WP_167488407.1">
    <property type="nucleotide sequence ID" value="NZ_CP046173.1"/>
</dbReference>
<dbReference type="Proteomes" id="UP000500953">
    <property type="component" value="Chromosome"/>
</dbReference>
<accession>A0A6G9Z6I3</accession>
<reference evidence="1 2" key="1">
    <citation type="journal article" date="2019" name="ACS Chem. Biol.">
        <title>Identification and Mobilization of a Cryptic Antibiotic Biosynthesis Gene Locus from a Human-Pathogenic Nocardia Isolate.</title>
        <authorList>
            <person name="Herisse M."/>
            <person name="Ishida K."/>
            <person name="Porter J.L."/>
            <person name="Howden B."/>
            <person name="Hertweck C."/>
            <person name="Stinear T.P."/>
            <person name="Pidot S.J."/>
        </authorList>
    </citation>
    <scope>NUCLEOTIDE SEQUENCE [LARGE SCALE GENOMIC DNA]</scope>
    <source>
        <strain evidence="1 2">AUSMDU00012715</strain>
    </source>
</reference>
<evidence type="ECO:0000313" key="1">
    <source>
        <dbReference type="EMBL" id="QIS21102.1"/>
    </source>
</evidence>
<sequence length="162" mass="17491">MSSRYFLDEQAVVLHALTQSSDACTAAELADITGLPIDEHIDPDGRAAPSVLGILELLEMSDQVQRGNSAWTLADAAPDNPAAPEHELTGGRIRALLALRDVPWPRTPRGLAQVANQPSGPLTGAVNWLVRNRREWVTPVPTWELVLADPPQTAAQPVHSED</sequence>
<proteinExistence type="predicted"/>
<protein>
    <submittedName>
        <fullName evidence="1">Uncharacterized protein</fullName>
    </submittedName>
</protein>
<gene>
    <name evidence="1" type="ORF">F6W96_25060</name>
</gene>
<dbReference type="AlphaFoldDB" id="A0A6G9Z6I3"/>